<evidence type="ECO:0000256" key="5">
    <source>
        <dbReference type="ARBA" id="ARBA00022723"/>
    </source>
</evidence>
<dbReference type="GO" id="GO:0006508">
    <property type="term" value="P:proteolysis"/>
    <property type="evidence" value="ECO:0007669"/>
    <property type="project" value="TreeGrafter"/>
</dbReference>
<dbReference type="InterPro" id="IPR007865">
    <property type="entry name" value="Aminopep_P_N"/>
</dbReference>
<dbReference type="AlphaFoldDB" id="A0A350H8B1"/>
<dbReference type="InterPro" id="IPR000994">
    <property type="entry name" value="Pept_M24"/>
</dbReference>
<dbReference type="GO" id="GO:0030145">
    <property type="term" value="F:manganese ion binding"/>
    <property type="evidence" value="ECO:0007669"/>
    <property type="project" value="InterPro"/>
</dbReference>
<sequence>MFPVSIFKERRGKVIKKMEDNSVLLIESAMPKEKNTNNNYIFRQDSSFYYLTGLNAENSVLLLVKSNKMSKQILFVEENNPFLELWFGKRKSFEEIKTETGISEVYSIKEMFQHLSMYVNDKIILYFDFTNRQVSSFLDYQHYRLTRIREHYPQITTVQQASKVIYPIRMIKDEHEIKAVRRAIEITRDGIINAMKRVRPGMYEYEVQADLEYMFLKNGVRVPAFPSIIASGVNAATLHYSDNNCKIEKNSLVLTDVGAEYMNYSADITRVFPASKKFTEKQTMLYNRLLEIQERIIGMVKPGISFKEINDSATKMIAKMLISLKYIKDESDVKKYYAHSIGHMLGLDTHDVNEFPRNLPVLEENMILTIEPGIYLKEESLGIRIEDDILVTKNGRNNLSYDIPKSIKEIERSVA</sequence>
<dbReference type="Pfam" id="PF05195">
    <property type="entry name" value="AMP_N"/>
    <property type="match status" value="1"/>
</dbReference>
<comment type="similarity">
    <text evidence="3">Belongs to the peptidase M24B family.</text>
</comment>
<comment type="catalytic activity">
    <reaction evidence="1">
        <text>Release of any N-terminal amino acid, including proline, that is linked to proline, even from a dipeptide or tripeptide.</text>
        <dbReference type="EC" id="3.4.11.9"/>
    </reaction>
</comment>
<evidence type="ECO:0000256" key="2">
    <source>
        <dbReference type="ARBA" id="ARBA00001936"/>
    </source>
</evidence>
<organism evidence="9 10">
    <name type="scientific">candidate division WOR-3 bacterium</name>
    <dbReference type="NCBI Taxonomy" id="2052148"/>
    <lineage>
        <taxon>Bacteria</taxon>
        <taxon>Bacteria division WOR-3</taxon>
    </lineage>
</organism>
<dbReference type="SUPFAM" id="SSF53092">
    <property type="entry name" value="Creatinase/prolidase N-terminal domain"/>
    <property type="match status" value="1"/>
</dbReference>
<dbReference type="SUPFAM" id="SSF55920">
    <property type="entry name" value="Creatinase/aminopeptidase"/>
    <property type="match status" value="1"/>
</dbReference>
<dbReference type="Gene3D" id="3.40.350.10">
    <property type="entry name" value="Creatinase/prolidase N-terminal domain"/>
    <property type="match status" value="1"/>
</dbReference>
<dbReference type="InterPro" id="IPR052433">
    <property type="entry name" value="X-Pro_dipept-like"/>
</dbReference>
<reference evidence="9 10" key="1">
    <citation type="journal article" date="2018" name="Nat. Biotechnol.">
        <title>A standardized bacterial taxonomy based on genome phylogeny substantially revises the tree of life.</title>
        <authorList>
            <person name="Parks D.H."/>
            <person name="Chuvochina M."/>
            <person name="Waite D.W."/>
            <person name="Rinke C."/>
            <person name="Skarshewski A."/>
            <person name="Chaumeil P.A."/>
            <person name="Hugenholtz P."/>
        </authorList>
    </citation>
    <scope>NUCLEOTIDE SEQUENCE [LARGE SCALE GENOMIC DNA]</scope>
    <source>
        <strain evidence="9">UBA9956</strain>
    </source>
</reference>
<dbReference type="PANTHER" id="PTHR43226:SF4">
    <property type="entry name" value="XAA-PRO AMINOPEPTIDASE 3"/>
    <property type="match status" value="1"/>
</dbReference>
<comment type="caution">
    <text evidence="9">The sequence shown here is derived from an EMBL/GenBank/DDBJ whole genome shotgun (WGS) entry which is preliminary data.</text>
</comment>
<name>A0A350H8B1_UNCW3</name>
<keyword evidence="9" id="KW-0645">Protease</keyword>
<evidence type="ECO:0000256" key="4">
    <source>
        <dbReference type="ARBA" id="ARBA00012574"/>
    </source>
</evidence>
<keyword evidence="7" id="KW-0464">Manganese</keyword>
<gene>
    <name evidence="9" type="ORF">DCW38_01165</name>
</gene>
<dbReference type="EC" id="3.4.11.9" evidence="4"/>
<dbReference type="SMART" id="SM01011">
    <property type="entry name" value="AMP_N"/>
    <property type="match status" value="1"/>
</dbReference>
<dbReference type="Proteomes" id="UP000264062">
    <property type="component" value="Unassembled WGS sequence"/>
</dbReference>
<dbReference type="PANTHER" id="PTHR43226">
    <property type="entry name" value="XAA-PRO AMINOPEPTIDASE 3"/>
    <property type="match status" value="1"/>
</dbReference>
<evidence type="ECO:0000256" key="7">
    <source>
        <dbReference type="ARBA" id="ARBA00023211"/>
    </source>
</evidence>
<proteinExistence type="inferred from homology"/>
<protein>
    <recommendedName>
        <fullName evidence="4">Xaa-Pro aminopeptidase</fullName>
        <ecNumber evidence="4">3.4.11.9</ecNumber>
    </recommendedName>
</protein>
<feature type="domain" description="Aminopeptidase P N-terminal" evidence="8">
    <location>
        <begin position="2"/>
        <end position="136"/>
    </location>
</feature>
<dbReference type="EMBL" id="DMZY01000037">
    <property type="protein sequence ID" value="HAV91777.1"/>
    <property type="molecule type" value="Genomic_DNA"/>
</dbReference>
<dbReference type="InterPro" id="IPR036005">
    <property type="entry name" value="Creatinase/aminopeptidase-like"/>
</dbReference>
<evidence type="ECO:0000256" key="1">
    <source>
        <dbReference type="ARBA" id="ARBA00001424"/>
    </source>
</evidence>
<evidence type="ECO:0000256" key="6">
    <source>
        <dbReference type="ARBA" id="ARBA00022801"/>
    </source>
</evidence>
<dbReference type="Pfam" id="PF00557">
    <property type="entry name" value="Peptidase_M24"/>
    <property type="match status" value="1"/>
</dbReference>
<comment type="cofactor">
    <cofactor evidence="2">
        <name>Mn(2+)</name>
        <dbReference type="ChEBI" id="CHEBI:29035"/>
    </cofactor>
</comment>
<dbReference type="InterPro" id="IPR029149">
    <property type="entry name" value="Creatin/AminoP/Spt16_N"/>
</dbReference>
<evidence type="ECO:0000313" key="10">
    <source>
        <dbReference type="Proteomes" id="UP000264062"/>
    </source>
</evidence>
<keyword evidence="6" id="KW-0378">Hydrolase</keyword>
<keyword evidence="9" id="KW-0031">Aminopeptidase</keyword>
<dbReference type="GO" id="GO:0070006">
    <property type="term" value="F:metalloaminopeptidase activity"/>
    <property type="evidence" value="ECO:0007669"/>
    <property type="project" value="InterPro"/>
</dbReference>
<accession>A0A350H8B1</accession>
<evidence type="ECO:0000313" key="9">
    <source>
        <dbReference type="EMBL" id="HAV91777.1"/>
    </source>
</evidence>
<dbReference type="GO" id="GO:0005829">
    <property type="term" value="C:cytosol"/>
    <property type="evidence" value="ECO:0007669"/>
    <property type="project" value="TreeGrafter"/>
</dbReference>
<dbReference type="Gene3D" id="3.90.230.10">
    <property type="entry name" value="Creatinase/methionine aminopeptidase superfamily"/>
    <property type="match status" value="1"/>
</dbReference>
<evidence type="ECO:0000256" key="3">
    <source>
        <dbReference type="ARBA" id="ARBA00008766"/>
    </source>
</evidence>
<keyword evidence="5" id="KW-0479">Metal-binding</keyword>
<evidence type="ECO:0000259" key="8">
    <source>
        <dbReference type="SMART" id="SM01011"/>
    </source>
</evidence>